<gene>
    <name evidence="2" type="ORF">CMMCAS07_06340</name>
</gene>
<feature type="compositionally biased region" description="Low complexity" evidence="1">
    <location>
        <begin position="91"/>
        <end position="116"/>
    </location>
</feature>
<dbReference type="GO" id="GO:0003697">
    <property type="term" value="F:single-stranded DNA binding"/>
    <property type="evidence" value="ECO:0007669"/>
    <property type="project" value="InterPro"/>
</dbReference>
<dbReference type="InterPro" id="IPR012340">
    <property type="entry name" value="NA-bd_OB-fold"/>
</dbReference>
<comment type="caution">
    <text evidence="2">The sequence shown here is derived from an EMBL/GenBank/DDBJ whole genome shotgun (WGS) entry which is preliminary data.</text>
</comment>
<evidence type="ECO:0000313" key="3">
    <source>
        <dbReference type="Proteomes" id="UP000195062"/>
    </source>
</evidence>
<feature type="region of interest" description="Disordered" evidence="1">
    <location>
        <begin position="85"/>
        <end position="140"/>
    </location>
</feature>
<keyword evidence="3" id="KW-1185">Reference proteome</keyword>
<dbReference type="Gene3D" id="2.40.50.140">
    <property type="entry name" value="Nucleic acid-binding proteins"/>
    <property type="match status" value="1"/>
</dbReference>
<evidence type="ECO:0000313" key="2">
    <source>
        <dbReference type="EMBL" id="OUE04546.1"/>
    </source>
</evidence>
<dbReference type="Proteomes" id="UP000195062">
    <property type="component" value="Unassembled WGS sequence"/>
</dbReference>
<evidence type="ECO:0000256" key="1">
    <source>
        <dbReference type="SAM" id="MobiDB-lite"/>
    </source>
</evidence>
<protein>
    <submittedName>
        <fullName evidence="2">Uncharacterized protein</fullName>
    </submittedName>
</protein>
<organism evidence="2 3">
    <name type="scientific">Clavibacter michiganensis subsp. michiganensis</name>
    <dbReference type="NCBI Taxonomy" id="33013"/>
    <lineage>
        <taxon>Bacteria</taxon>
        <taxon>Bacillati</taxon>
        <taxon>Actinomycetota</taxon>
        <taxon>Actinomycetes</taxon>
        <taxon>Micrococcales</taxon>
        <taxon>Microbacteriaceae</taxon>
        <taxon>Clavibacter</taxon>
    </lineage>
</organism>
<dbReference type="AlphaFoldDB" id="A0A251YVD8"/>
<sequence>MDTQKLSSEQELAFDLGREIGIIEGRAAMEDLADRYYRAAYGDERRPQNRAIVTREELEERRRAAWEAAQPITVDDALRSWGIDPASQRVTPSTPATTSAASAPSAAPSTAPSGTTHTNRSRTMSHISRTGNLAGTPVLRQGPKGPYTYAAVIVNDRFQDENGTWVQGPPIRYELAVSGTQAVALVATAKACGNIRVTFSGAYTVREFQGDKGTILQHKVFVDEIGASFFGQDVTIARRTASTSTTTTAGEE</sequence>
<dbReference type="SUPFAM" id="SSF50249">
    <property type="entry name" value="Nucleic acid-binding proteins"/>
    <property type="match status" value="1"/>
</dbReference>
<reference evidence="2 3" key="1">
    <citation type="submission" date="2016-08" db="EMBL/GenBank/DDBJ databases">
        <title>Genome sequence of Clavibacter michiganensis subsp. michiganensis strain CASJ007.</title>
        <authorList>
            <person name="Thapa S.P."/>
            <person name="Coaker G."/>
        </authorList>
    </citation>
    <scope>NUCLEOTIDE SEQUENCE [LARGE SCALE GENOMIC DNA]</scope>
    <source>
        <strain evidence="2">CASJ007</strain>
    </source>
</reference>
<dbReference type="RefSeq" id="WP_241536442.1">
    <property type="nucleotide sequence ID" value="NZ_CP053860.1"/>
</dbReference>
<feature type="compositionally biased region" description="Polar residues" evidence="1">
    <location>
        <begin position="117"/>
        <end position="133"/>
    </location>
</feature>
<dbReference type="EMBL" id="MDHH01000001">
    <property type="protein sequence ID" value="OUE04546.1"/>
    <property type="molecule type" value="Genomic_DNA"/>
</dbReference>
<accession>A0A251YVD8</accession>
<proteinExistence type="predicted"/>
<name>A0A251YVD8_CLAMM</name>